<name>A0AAJ4LVE6_9VIBR</name>
<dbReference type="AlphaFoldDB" id="A0AAJ4LVE6"/>
<dbReference type="EMBL" id="CP065217">
    <property type="protein sequence ID" value="QPL54786.1"/>
    <property type="molecule type" value="Genomic_DNA"/>
</dbReference>
<dbReference type="InterPro" id="IPR033390">
    <property type="entry name" value="Rv2179c-like"/>
</dbReference>
<evidence type="ECO:0000313" key="2">
    <source>
        <dbReference type="EMBL" id="QPL54786.1"/>
    </source>
</evidence>
<organism evidence="2 3">
    <name type="scientific">Vibrio navarrensis</name>
    <dbReference type="NCBI Taxonomy" id="29495"/>
    <lineage>
        <taxon>Bacteria</taxon>
        <taxon>Pseudomonadati</taxon>
        <taxon>Pseudomonadota</taxon>
        <taxon>Gammaproteobacteria</taxon>
        <taxon>Vibrionales</taxon>
        <taxon>Vibrionaceae</taxon>
        <taxon>Vibrio</taxon>
    </lineage>
</organism>
<dbReference type="InterPro" id="IPR012337">
    <property type="entry name" value="RNaseH-like_sf"/>
</dbReference>
<protein>
    <submittedName>
        <fullName evidence="2">3'-5' exoribonuclease</fullName>
    </submittedName>
</protein>
<sequence>MTKVNTSVFDTETTGTDNKCIILTLSAVKFDRFNAFHDSAELKNYSFHRTLNIPEQILKGRIIEASCIEQFWLKQPQNVIDEAFFASATPVKQALEEFFDFIKGTQLYCRGTDFDPPKLASLCKDFGVEMPIKYNKFRDVRTYIDAFTMGDDGYIPDWETPNWITPHISVDDCWRDALQMIEAPIQYNKL</sequence>
<dbReference type="GO" id="GO:0003676">
    <property type="term" value="F:nucleic acid binding"/>
    <property type="evidence" value="ECO:0007669"/>
    <property type="project" value="InterPro"/>
</dbReference>
<reference evidence="2 3" key="1">
    <citation type="submission" date="2020-11" db="EMBL/GenBank/DDBJ databases">
        <title>Complete and Circularized Genome Assembly of a human isolate of Vibrio navarrensis biotype pommerensis with MiSeq and MinION Sequence Data.</title>
        <authorList>
            <person name="Schwartz K."/>
            <person name="Borowiak M."/>
            <person name="Deneke C."/>
            <person name="Balau V."/>
            <person name="Metelmann C."/>
            <person name="Strauch E."/>
        </authorList>
    </citation>
    <scope>NUCLEOTIDE SEQUENCE [LARGE SCALE GENOMIC DNA]</scope>
    <source>
        <strain evidence="2 3">20-VB00237</strain>
    </source>
</reference>
<evidence type="ECO:0000259" key="1">
    <source>
        <dbReference type="Pfam" id="PF16473"/>
    </source>
</evidence>
<dbReference type="Pfam" id="PF16473">
    <property type="entry name" value="Rv2179c-like"/>
    <property type="match status" value="1"/>
</dbReference>
<dbReference type="InterPro" id="IPR036397">
    <property type="entry name" value="RNaseH_sf"/>
</dbReference>
<gene>
    <name evidence="2" type="ORF">I3X05_06580</name>
</gene>
<dbReference type="RefSeq" id="WP_337971033.1">
    <property type="nucleotide sequence ID" value="NZ_CP065217.1"/>
</dbReference>
<evidence type="ECO:0000313" key="3">
    <source>
        <dbReference type="Proteomes" id="UP000594435"/>
    </source>
</evidence>
<dbReference type="SUPFAM" id="SSF53098">
    <property type="entry name" value="Ribonuclease H-like"/>
    <property type="match status" value="1"/>
</dbReference>
<dbReference type="Gene3D" id="3.30.420.10">
    <property type="entry name" value="Ribonuclease H-like superfamily/Ribonuclease H"/>
    <property type="match status" value="1"/>
</dbReference>
<feature type="domain" description="3'-5' exoribonuclease Rv2179c-like" evidence="1">
    <location>
        <begin position="8"/>
        <end position="147"/>
    </location>
</feature>
<proteinExistence type="predicted"/>
<dbReference type="Proteomes" id="UP000594435">
    <property type="component" value="Chromosome 1"/>
</dbReference>
<accession>A0AAJ4LVE6</accession>